<dbReference type="SUPFAM" id="SSF56672">
    <property type="entry name" value="DNA/RNA polymerases"/>
    <property type="match status" value="1"/>
</dbReference>
<dbReference type="FunFam" id="3.30.70.2820:FF:000002">
    <property type="entry name" value="DNA polymerase"/>
    <property type="match status" value="1"/>
</dbReference>
<dbReference type="Pfam" id="PF12254">
    <property type="entry name" value="DNA_pol_alpha_N"/>
    <property type="match status" value="1"/>
</dbReference>
<organism evidence="18 19">
    <name type="scientific">Cinnamomum micranthum f. kanehirae</name>
    <dbReference type="NCBI Taxonomy" id="337451"/>
    <lineage>
        <taxon>Eukaryota</taxon>
        <taxon>Viridiplantae</taxon>
        <taxon>Streptophyta</taxon>
        <taxon>Embryophyta</taxon>
        <taxon>Tracheophyta</taxon>
        <taxon>Spermatophyta</taxon>
        <taxon>Magnoliopsida</taxon>
        <taxon>Magnoliidae</taxon>
        <taxon>Laurales</taxon>
        <taxon>Lauraceae</taxon>
        <taxon>Cinnamomum</taxon>
    </lineage>
</organism>
<accession>A0A443P410</accession>
<evidence type="ECO:0000259" key="17">
    <source>
        <dbReference type="Pfam" id="PF12254"/>
    </source>
</evidence>
<dbReference type="CDD" id="cd05532">
    <property type="entry name" value="POLBc_alpha"/>
    <property type="match status" value="1"/>
</dbReference>
<dbReference type="GO" id="GO:0003688">
    <property type="term" value="F:DNA replication origin binding"/>
    <property type="evidence" value="ECO:0007669"/>
    <property type="project" value="TreeGrafter"/>
</dbReference>
<evidence type="ECO:0000256" key="11">
    <source>
        <dbReference type="ARBA" id="ARBA00023242"/>
    </source>
</evidence>
<evidence type="ECO:0000256" key="2">
    <source>
        <dbReference type="ARBA" id="ARBA00005755"/>
    </source>
</evidence>
<dbReference type="SUPFAM" id="SSF53098">
    <property type="entry name" value="Ribonuclease H-like"/>
    <property type="match status" value="1"/>
</dbReference>
<dbReference type="FunFam" id="1.10.3200.20:FF:000003">
    <property type="entry name" value="DNA polymerase"/>
    <property type="match status" value="1"/>
</dbReference>
<evidence type="ECO:0000256" key="7">
    <source>
        <dbReference type="ARBA" id="ARBA00022771"/>
    </source>
</evidence>
<feature type="domain" description="DNA-directed DNA polymerase family B multifunctional" evidence="14">
    <location>
        <begin position="902"/>
        <end position="1186"/>
    </location>
</feature>
<dbReference type="PROSITE" id="PS00116">
    <property type="entry name" value="DNA_POLYMERASE_B"/>
    <property type="match status" value="1"/>
</dbReference>
<evidence type="ECO:0000313" key="19">
    <source>
        <dbReference type="Proteomes" id="UP000283530"/>
    </source>
</evidence>
<keyword evidence="5 12" id="KW-0235">DNA replication</keyword>
<feature type="domain" description="Zinc finger DNA-directed DNA polymerase family B alpha" evidence="16">
    <location>
        <begin position="1350"/>
        <end position="1555"/>
    </location>
</feature>
<evidence type="ECO:0000256" key="5">
    <source>
        <dbReference type="ARBA" id="ARBA00022705"/>
    </source>
</evidence>
<dbReference type="InterPro" id="IPR015088">
    <property type="entry name" value="Znf_DNA-dir_DNA_pol_B_alpha"/>
</dbReference>
<dbReference type="PANTHER" id="PTHR45861">
    <property type="entry name" value="DNA POLYMERASE ALPHA CATALYTIC SUBUNIT"/>
    <property type="match status" value="1"/>
</dbReference>
<keyword evidence="3 12" id="KW-0808">Transferase</keyword>
<dbReference type="CDD" id="cd05776">
    <property type="entry name" value="DNA_polB_alpha_exo"/>
    <property type="match status" value="1"/>
</dbReference>
<dbReference type="NCBIfam" id="TIGR00592">
    <property type="entry name" value="pol2"/>
    <property type="match status" value="1"/>
</dbReference>
<dbReference type="Gene3D" id="3.30.420.10">
    <property type="entry name" value="Ribonuclease H-like superfamily/Ribonuclease H"/>
    <property type="match status" value="2"/>
</dbReference>
<dbReference type="PRINTS" id="PR00106">
    <property type="entry name" value="DNAPOLB"/>
</dbReference>
<dbReference type="InterPro" id="IPR043502">
    <property type="entry name" value="DNA/RNA_pol_sf"/>
</dbReference>
<dbReference type="Gene3D" id="3.30.70.2820">
    <property type="match status" value="1"/>
</dbReference>
<comment type="catalytic activity">
    <reaction evidence="12">
        <text>DNA(n) + a 2'-deoxyribonucleoside 5'-triphosphate = DNA(n+1) + diphosphate</text>
        <dbReference type="Rhea" id="RHEA:22508"/>
        <dbReference type="Rhea" id="RHEA-COMP:17339"/>
        <dbReference type="Rhea" id="RHEA-COMP:17340"/>
        <dbReference type="ChEBI" id="CHEBI:33019"/>
        <dbReference type="ChEBI" id="CHEBI:61560"/>
        <dbReference type="ChEBI" id="CHEBI:173112"/>
        <dbReference type="EC" id="2.7.7.7"/>
    </reaction>
</comment>
<dbReference type="InterPro" id="IPR036397">
    <property type="entry name" value="RNaseH_sf"/>
</dbReference>
<keyword evidence="19" id="KW-1185">Reference proteome</keyword>
<dbReference type="Gene3D" id="2.40.50.730">
    <property type="match status" value="1"/>
</dbReference>
<keyword evidence="7" id="KW-0863">Zinc-finger</keyword>
<dbReference type="GO" id="GO:0006272">
    <property type="term" value="P:leading strand elongation"/>
    <property type="evidence" value="ECO:0007669"/>
    <property type="project" value="TreeGrafter"/>
</dbReference>
<dbReference type="STRING" id="337451.A0A443P410"/>
<keyword evidence="6" id="KW-0479">Metal-binding</keyword>
<feature type="domain" description="DNA-directed DNA polymerase family B exonuclease" evidence="15">
    <location>
        <begin position="513"/>
        <end position="790"/>
    </location>
</feature>
<keyword evidence="10 12" id="KW-0238">DNA-binding</keyword>
<dbReference type="GO" id="GO:0006273">
    <property type="term" value="P:lagging strand elongation"/>
    <property type="evidence" value="ECO:0007669"/>
    <property type="project" value="TreeGrafter"/>
</dbReference>
<dbReference type="GO" id="GO:0000166">
    <property type="term" value="F:nucleotide binding"/>
    <property type="evidence" value="ECO:0007669"/>
    <property type="project" value="InterPro"/>
</dbReference>
<dbReference type="FunFam" id="1.10.132.60:FF:000004">
    <property type="entry name" value="DNA polymerase"/>
    <property type="match status" value="1"/>
</dbReference>
<evidence type="ECO:0000256" key="1">
    <source>
        <dbReference type="ARBA" id="ARBA00004123"/>
    </source>
</evidence>
<dbReference type="GO" id="GO:0005658">
    <property type="term" value="C:alpha DNA polymerase:primase complex"/>
    <property type="evidence" value="ECO:0007669"/>
    <property type="project" value="TreeGrafter"/>
</dbReference>
<dbReference type="GO" id="GO:0003682">
    <property type="term" value="F:chromatin binding"/>
    <property type="evidence" value="ECO:0007669"/>
    <property type="project" value="TreeGrafter"/>
</dbReference>
<name>A0A443P410_9MAGN</name>
<dbReference type="GO" id="GO:0003887">
    <property type="term" value="F:DNA-directed DNA polymerase activity"/>
    <property type="evidence" value="ECO:0007669"/>
    <property type="project" value="UniProtKB-KW"/>
</dbReference>
<evidence type="ECO:0000259" key="15">
    <source>
        <dbReference type="Pfam" id="PF03104"/>
    </source>
</evidence>
<dbReference type="InterPro" id="IPR045846">
    <property type="entry name" value="POLBc_alpha"/>
</dbReference>
<dbReference type="EC" id="2.7.7.7" evidence="12"/>
<dbReference type="InterPro" id="IPR038256">
    <property type="entry name" value="Pol_alpha_znc_sf"/>
</dbReference>
<evidence type="ECO:0000256" key="12">
    <source>
        <dbReference type="RuleBase" id="RU000442"/>
    </source>
</evidence>
<dbReference type="Gene3D" id="3.90.1600.10">
    <property type="entry name" value="Palm domain of DNA polymerase"/>
    <property type="match status" value="1"/>
</dbReference>
<dbReference type="Proteomes" id="UP000283530">
    <property type="component" value="Unassembled WGS sequence"/>
</dbReference>
<keyword evidence="11" id="KW-0539">Nucleus</keyword>
<dbReference type="Pfam" id="PF00136">
    <property type="entry name" value="DNA_pol_B"/>
    <property type="match status" value="2"/>
</dbReference>
<comment type="subcellular location">
    <subcellularLocation>
        <location evidence="1">Nucleus</location>
    </subcellularLocation>
</comment>
<reference evidence="18 19" key="1">
    <citation type="journal article" date="2019" name="Nat. Plants">
        <title>Stout camphor tree genome fills gaps in understanding of flowering plant genome evolution.</title>
        <authorList>
            <person name="Chaw S.M."/>
            <person name="Liu Y.C."/>
            <person name="Wu Y.W."/>
            <person name="Wang H.Y."/>
            <person name="Lin C.I."/>
            <person name="Wu C.S."/>
            <person name="Ke H.M."/>
            <person name="Chang L.Y."/>
            <person name="Hsu C.Y."/>
            <person name="Yang H.T."/>
            <person name="Sudianto E."/>
            <person name="Hsu M.H."/>
            <person name="Wu K.P."/>
            <person name="Wang L.N."/>
            <person name="Leebens-Mack J.H."/>
            <person name="Tsai I.J."/>
        </authorList>
    </citation>
    <scope>NUCLEOTIDE SEQUENCE [LARGE SCALE GENOMIC DNA]</scope>
    <source>
        <strain evidence="19">cv. Chaw 1501</strain>
        <tissue evidence="18">Young leaves</tissue>
    </source>
</reference>
<proteinExistence type="inferred from homology"/>
<evidence type="ECO:0000256" key="8">
    <source>
        <dbReference type="ARBA" id="ARBA00022833"/>
    </source>
</evidence>
<evidence type="ECO:0000313" key="18">
    <source>
        <dbReference type="EMBL" id="RWR85499.1"/>
    </source>
</evidence>
<evidence type="ECO:0000256" key="4">
    <source>
        <dbReference type="ARBA" id="ARBA00022695"/>
    </source>
</evidence>
<evidence type="ECO:0000259" key="14">
    <source>
        <dbReference type="Pfam" id="PF00136"/>
    </source>
</evidence>
<dbReference type="Pfam" id="PF03104">
    <property type="entry name" value="DNA_pol_B_exo1"/>
    <property type="match status" value="1"/>
</dbReference>
<comment type="caution">
    <text evidence="18">The sequence shown here is derived from an EMBL/GenBank/DDBJ whole genome shotgun (WGS) entry which is preliminary data.</text>
</comment>
<dbReference type="GO" id="GO:0003697">
    <property type="term" value="F:single-stranded DNA binding"/>
    <property type="evidence" value="ECO:0007669"/>
    <property type="project" value="TreeGrafter"/>
</dbReference>
<keyword evidence="8" id="KW-0862">Zinc</keyword>
<feature type="compositionally biased region" description="Acidic residues" evidence="13">
    <location>
        <begin position="76"/>
        <end position="92"/>
    </location>
</feature>
<dbReference type="EMBL" id="QPKB01000005">
    <property type="protein sequence ID" value="RWR85499.1"/>
    <property type="molecule type" value="Genomic_DNA"/>
</dbReference>
<feature type="region of interest" description="Disordered" evidence="13">
    <location>
        <begin position="1"/>
        <end position="47"/>
    </location>
</feature>
<evidence type="ECO:0000256" key="9">
    <source>
        <dbReference type="ARBA" id="ARBA00022932"/>
    </source>
</evidence>
<dbReference type="SMART" id="SM00486">
    <property type="entry name" value="POLBc"/>
    <property type="match status" value="1"/>
</dbReference>
<keyword evidence="4 12" id="KW-0548">Nucleotidyltransferase</keyword>
<gene>
    <name evidence="18" type="ORF">CKAN_01436800</name>
</gene>
<dbReference type="InterPro" id="IPR042087">
    <property type="entry name" value="DNA_pol_B_thumb"/>
</dbReference>
<dbReference type="InterPro" id="IPR023211">
    <property type="entry name" value="DNA_pol_palm_dom_sf"/>
</dbReference>
<evidence type="ECO:0000256" key="6">
    <source>
        <dbReference type="ARBA" id="ARBA00022723"/>
    </source>
</evidence>
<feature type="region of interest" description="Disordered" evidence="13">
    <location>
        <begin position="76"/>
        <end position="130"/>
    </location>
</feature>
<evidence type="ECO:0000256" key="13">
    <source>
        <dbReference type="SAM" id="MobiDB-lite"/>
    </source>
</evidence>
<dbReference type="Gene3D" id="1.10.132.60">
    <property type="entry name" value="DNA polymerase family B, C-terminal domain"/>
    <property type="match status" value="1"/>
</dbReference>
<dbReference type="OrthoDB" id="6755010at2759"/>
<keyword evidence="9 12" id="KW-0239">DNA-directed DNA polymerase</keyword>
<evidence type="ECO:0000256" key="3">
    <source>
        <dbReference type="ARBA" id="ARBA00022679"/>
    </source>
</evidence>
<dbReference type="GO" id="GO:0008270">
    <property type="term" value="F:zinc ion binding"/>
    <property type="evidence" value="ECO:0007669"/>
    <property type="project" value="UniProtKB-KW"/>
</dbReference>
<dbReference type="InterPro" id="IPR024647">
    <property type="entry name" value="DNA_pol_a_cat_su_N"/>
</dbReference>
<dbReference type="InterPro" id="IPR006134">
    <property type="entry name" value="DNA-dir_DNA_pol_B_multi_dom"/>
</dbReference>
<sequence>MEETANSGRRRGKGAEATARAGALERLKALRRPGSRRSESAFQIKMEAPIYDTVAEDDYAALVAKRREAARDFIVDDDGLGYGDEGEEEDWEQNGLPPSSDESDKDSEKPKKKKAEKKDPAPKKPSSGLSAAAALMGKQRLSSMFTSSVFKKSRDDKVKGSVASESIVDDVIAEFAPDETDRVRRRRGPSNSVLGVRNSAPILHIRNEQQLIFANPVVNSEPSVVLASDLSAVCKEINDNSDSGCLTAAPLDLKDENVLKSEMDVDRNPQQKDLEANGSVDADAVNDGIVKLEAVKIEEKFSLNAKVKVERDPALSASAGWKAVRGGENGHGGCDGGVVVATDGNSEEKSDFELDSDGSLPFYMIDAYEEIHGANMGTLYLFGKVKAGSTYQSCCVIVKNMQRCVYAIPNNSVFPDNTIMELERNVAESQLSPTAFRTKLQEMASQLKNEIATSLLGINVSSFSMAPVKRGYAFERSDIPNGEHYVLKVNYPFKDPPLSLDLRGEHFSALLGTHTSALELFLVKRKIKGPSWLSISKFVSCPAPQRVSWCKFELTVDCPKDIQILTSSKAPQEIPPVVVTAINLKTIINEKYNASEIVSASVICCNKAKVDSPMMSSEWKRPGMLSHFTVVRKLDGGIFPMGFTKEVADINSKASSIVLATDSRHGSIIYYISISYFSCSDFPLHHERALLNRLLIELHKLDSDILVGHNISGFDLDVLLHRAQACKVPSSMWSKIGRLKRSVMPRLTKGSTIFGSGASPGIMSCIAGRILCDTYLCARDLLKEVSYSLTQLAKTQLNKDRKEIPPHDIPTMFQTSGSLLELVGFYAEPLLFVYAAASSTPQNLLFLANYMLVFVYVHLVEPTDSGSCVEYGETDAWLSLELMFHLSVLPLTRQLTNISGNLWGKTLQGARAQRVEFLLLHEFHAKKYMVPDKISARGKEANSIKRRVHNAEGEDDINDFENDAQYIDGKGKKGPAYAGGLVLEPKKGLYDKYILLLDFNSLYPSIIQEYNICFTTVQKSPDGSIPSLPSCNTTGLLPKLLKFLVERRRSVKKYLKTASGLKAQQLDIQQQALKLTANSIYGCLGFSNSRFYAKPLAELITLQGREILQSTVDLVQNNLNLEVIYGDTDSIMIYSGLDDITAAKAIAGKVIQEVNKKYRCLEIDLDGLYKRMLLLKKKKYAAVKLQFKDGIPYEVQEEMRNGEVALEKYIITKTLTKPPEDYPDAKNQPHVQVALRLKQSGYSTGCSAGDTVPYIICCQHGNGSGSSTGIAQRARHPEELKKDNGNWIIDIDYYLSQQIHPVVSRLCASIQGTSPARLADCLGLDSSKFQSKTTEDVSKDQSSALLGIADDEERYRGCKPLWLSCPGCSSTFECPPVSSLLSTSSNDTPTDPPAEKESGSNFWHRMYCPRCPDGNDGTKITPAMIANQVKRQAEKFISTYYMGLMTCDDEMCKYTTRTLNLRVIGDSERGTVCPNYPRCNGRLIQQYTEVDLYKQLSYFCHVLDVVQCVEKLEYNARLPLEKEIARIRPLVDLAASTIQKIRDRCAYGWVQLKDLTVSV</sequence>
<dbReference type="InterPro" id="IPR006133">
    <property type="entry name" value="DNA-dir_DNA_pol_B_exonuc"/>
</dbReference>
<dbReference type="Pfam" id="PF08996">
    <property type="entry name" value="zf-DNA_Pol"/>
    <property type="match status" value="1"/>
</dbReference>
<dbReference type="InterPro" id="IPR012337">
    <property type="entry name" value="RNaseH-like_sf"/>
</dbReference>
<evidence type="ECO:0000259" key="16">
    <source>
        <dbReference type="Pfam" id="PF08996"/>
    </source>
</evidence>
<dbReference type="InterPro" id="IPR006172">
    <property type="entry name" value="DNA-dir_DNA_pol_B"/>
</dbReference>
<dbReference type="InterPro" id="IPR017964">
    <property type="entry name" value="DNA-dir_DNA_pol_B_CS"/>
</dbReference>
<protein>
    <recommendedName>
        <fullName evidence="12">DNA polymerase</fullName>
        <ecNumber evidence="12">2.7.7.7</ecNumber>
    </recommendedName>
</protein>
<comment type="similarity">
    <text evidence="2 12">Belongs to the DNA polymerase type-B family.</text>
</comment>
<dbReference type="Gene3D" id="1.10.3200.20">
    <property type="entry name" value="DNA Polymerase alpha, zinc finger"/>
    <property type="match status" value="1"/>
</dbReference>
<feature type="domain" description="DNA polymerase alpha catalytic subunit N-terminal" evidence="17">
    <location>
        <begin position="24"/>
        <end position="92"/>
    </location>
</feature>
<feature type="domain" description="DNA-directed DNA polymerase family B multifunctional" evidence="14">
    <location>
        <begin position="1194"/>
        <end position="1310"/>
    </location>
</feature>
<dbReference type="FunFam" id="1.10.287.690:FF:000004">
    <property type="entry name" value="DNA polymerase"/>
    <property type="match status" value="1"/>
</dbReference>
<dbReference type="GO" id="GO:1902975">
    <property type="term" value="P:mitotic DNA replication initiation"/>
    <property type="evidence" value="ECO:0007669"/>
    <property type="project" value="InterPro"/>
</dbReference>
<evidence type="ECO:0000256" key="10">
    <source>
        <dbReference type="ARBA" id="ARBA00023125"/>
    </source>
</evidence>
<dbReference type="PANTHER" id="PTHR45861:SF1">
    <property type="entry name" value="DNA POLYMERASE ALPHA CATALYTIC SUBUNIT"/>
    <property type="match status" value="1"/>
</dbReference>
<dbReference type="Gene3D" id="1.10.287.690">
    <property type="entry name" value="Helix hairpin bin"/>
    <property type="match status" value="1"/>
</dbReference>